<dbReference type="GO" id="GO:0050118">
    <property type="term" value="F:N-acetyldiaminopimelate deacetylase activity"/>
    <property type="evidence" value="ECO:0007669"/>
    <property type="project" value="UniProtKB-ARBA"/>
</dbReference>
<dbReference type="CDD" id="cd05666">
    <property type="entry name" value="M20_Acy1-like"/>
    <property type="match status" value="1"/>
</dbReference>
<dbReference type="InterPro" id="IPR002933">
    <property type="entry name" value="Peptidase_M20"/>
</dbReference>
<dbReference type="Gene3D" id="3.30.70.360">
    <property type="match status" value="1"/>
</dbReference>
<dbReference type="SUPFAM" id="SSF53187">
    <property type="entry name" value="Zn-dependent exopeptidases"/>
    <property type="match status" value="1"/>
</dbReference>
<gene>
    <name evidence="3" type="ORF">SAMN05421850_101798</name>
</gene>
<name>A0A1G8I733_9RHOB</name>
<keyword evidence="2" id="KW-0464">Manganese</keyword>
<keyword evidence="1 3" id="KW-0378">Hydrolase</keyword>
<evidence type="ECO:0000313" key="4">
    <source>
        <dbReference type="Proteomes" id="UP000199340"/>
    </source>
</evidence>
<reference evidence="3 4" key="1">
    <citation type="submission" date="2016-10" db="EMBL/GenBank/DDBJ databases">
        <authorList>
            <person name="de Groot N.N."/>
        </authorList>
    </citation>
    <scope>NUCLEOTIDE SEQUENCE [LARGE SCALE GENOMIC DNA]</scope>
    <source>
        <strain evidence="3 4">DSM 28010</strain>
    </source>
</reference>
<protein>
    <submittedName>
        <fullName evidence="3">Hippurate hydrolase</fullName>
    </submittedName>
</protein>
<keyword evidence="4" id="KW-1185">Reference proteome</keyword>
<feature type="binding site" evidence="2">
    <location>
        <position position="165"/>
    </location>
    <ligand>
        <name>Mn(2+)</name>
        <dbReference type="ChEBI" id="CHEBI:29035"/>
        <label>2</label>
    </ligand>
</feature>
<dbReference type="SUPFAM" id="SSF55031">
    <property type="entry name" value="Bacterial exopeptidase dimerisation domain"/>
    <property type="match status" value="1"/>
</dbReference>
<dbReference type="InterPro" id="IPR036264">
    <property type="entry name" value="Bact_exopeptidase_dim_dom"/>
</dbReference>
<dbReference type="GO" id="GO:0046872">
    <property type="term" value="F:metal ion binding"/>
    <property type="evidence" value="ECO:0007669"/>
    <property type="project" value="UniProtKB-KW"/>
</dbReference>
<feature type="binding site" evidence="2">
    <location>
        <position position="361"/>
    </location>
    <ligand>
        <name>Mn(2+)</name>
        <dbReference type="ChEBI" id="CHEBI:29035"/>
        <label>2</label>
    </ligand>
</feature>
<keyword evidence="2" id="KW-0479">Metal-binding</keyword>
<proteinExistence type="predicted"/>
<feature type="binding site" evidence="2">
    <location>
        <position position="104"/>
    </location>
    <ligand>
        <name>Mn(2+)</name>
        <dbReference type="ChEBI" id="CHEBI:29035"/>
        <label>2</label>
    </ligand>
</feature>
<dbReference type="PANTHER" id="PTHR11014:SF63">
    <property type="entry name" value="METALLOPEPTIDASE, PUTATIVE (AFU_ORTHOLOGUE AFUA_6G09600)-RELATED"/>
    <property type="match status" value="1"/>
</dbReference>
<dbReference type="STRING" id="490829.SAMN05421850_101798"/>
<dbReference type="FunFam" id="3.30.70.360:FF:000001">
    <property type="entry name" value="N-acetyldiaminopimelate deacetylase"/>
    <property type="match status" value="1"/>
</dbReference>
<evidence type="ECO:0000256" key="2">
    <source>
        <dbReference type="PIRSR" id="PIRSR005962-1"/>
    </source>
</evidence>
<dbReference type="Proteomes" id="UP000199340">
    <property type="component" value="Unassembled WGS sequence"/>
</dbReference>
<organism evidence="3 4">
    <name type="scientific">Lutimaribacter saemankumensis</name>
    <dbReference type="NCBI Taxonomy" id="490829"/>
    <lineage>
        <taxon>Bacteria</taxon>
        <taxon>Pseudomonadati</taxon>
        <taxon>Pseudomonadota</taxon>
        <taxon>Alphaproteobacteria</taxon>
        <taxon>Rhodobacterales</taxon>
        <taxon>Roseobacteraceae</taxon>
        <taxon>Lutimaribacter</taxon>
    </lineage>
</organism>
<dbReference type="Gene3D" id="3.40.630.10">
    <property type="entry name" value="Zn peptidases"/>
    <property type="match status" value="1"/>
</dbReference>
<dbReference type="AlphaFoldDB" id="A0A1G8I733"/>
<evidence type="ECO:0000256" key="1">
    <source>
        <dbReference type="ARBA" id="ARBA00022801"/>
    </source>
</evidence>
<dbReference type="Pfam" id="PF01546">
    <property type="entry name" value="Peptidase_M20"/>
    <property type="match status" value="1"/>
</dbReference>
<accession>A0A1G8I733</accession>
<dbReference type="NCBIfam" id="TIGR01891">
    <property type="entry name" value="amidohydrolases"/>
    <property type="match status" value="1"/>
</dbReference>
<dbReference type="InterPro" id="IPR017439">
    <property type="entry name" value="Amidohydrolase"/>
</dbReference>
<feature type="binding site" evidence="2">
    <location>
        <position position="139"/>
    </location>
    <ligand>
        <name>Mn(2+)</name>
        <dbReference type="ChEBI" id="CHEBI:29035"/>
        <label>2</label>
    </ligand>
</feature>
<comment type="cofactor">
    <cofactor evidence="2">
        <name>Mn(2+)</name>
        <dbReference type="ChEBI" id="CHEBI:29035"/>
    </cofactor>
    <text evidence="2">The Mn(2+) ion enhances activity.</text>
</comment>
<dbReference type="RefSeq" id="WP_090026631.1">
    <property type="nucleotide sequence ID" value="NZ_FNEB01000001.1"/>
</dbReference>
<dbReference type="OrthoDB" id="9777385at2"/>
<evidence type="ECO:0000313" key="3">
    <source>
        <dbReference type="EMBL" id="SDI14779.1"/>
    </source>
</evidence>
<dbReference type="PANTHER" id="PTHR11014">
    <property type="entry name" value="PEPTIDASE M20 FAMILY MEMBER"/>
    <property type="match status" value="1"/>
</dbReference>
<dbReference type="EMBL" id="FNEB01000001">
    <property type="protein sequence ID" value="SDI14779.1"/>
    <property type="molecule type" value="Genomic_DNA"/>
</dbReference>
<dbReference type="PIRSF" id="PIRSF005962">
    <property type="entry name" value="Pept_M20D_amidohydro"/>
    <property type="match status" value="1"/>
</dbReference>
<feature type="binding site" evidence="2">
    <location>
        <position position="106"/>
    </location>
    <ligand>
        <name>Mn(2+)</name>
        <dbReference type="ChEBI" id="CHEBI:29035"/>
        <label>2</label>
    </ligand>
</feature>
<dbReference type="GO" id="GO:0019877">
    <property type="term" value="P:diaminopimelate biosynthetic process"/>
    <property type="evidence" value="ECO:0007669"/>
    <property type="project" value="UniProtKB-ARBA"/>
</dbReference>
<sequence>MPIKNRLAEMHDEITAWRRDLHEHPEILFDTHRTSAFVAEKLRAFGCDEVVEGIGRTGVVGVIHGRKTASGKVIGLRADMDALPMDEITNLPYASKTPGAMHACGHDGHTAMLLGAAQYMVETRNFDGTVVVIFQPAEEGGGGGREMVEDGLMDRFGVQEVYGLHNMPGMPVGQFAIRPGPQMASADEFVITLEGRGGHAAVPHEAIDLVLVGSQIVVALNGIVSRNVDPVKNAVLTVATFRTESDTQNVISQTVKLRGTVRCFDADVRDLVEERLTALTTGIAASHGATATVQYERGYPPTVNHEEQAEFAADCAAAVAGAGNVDRNTPPIMPAEDFAYMLEARPGAYIFLGNGDTAMCHHPAYDFADDAIPVGCSWFAELVEKRMPAD</sequence>